<keyword evidence="3" id="KW-1185">Reference proteome</keyword>
<dbReference type="Pfam" id="PF20253">
    <property type="entry name" value="DUF6604"/>
    <property type="match status" value="1"/>
</dbReference>
<organism evidence="2 3">
    <name type="scientific">Clathrospora elynae</name>
    <dbReference type="NCBI Taxonomy" id="706981"/>
    <lineage>
        <taxon>Eukaryota</taxon>
        <taxon>Fungi</taxon>
        <taxon>Dikarya</taxon>
        <taxon>Ascomycota</taxon>
        <taxon>Pezizomycotina</taxon>
        <taxon>Dothideomycetes</taxon>
        <taxon>Pleosporomycetidae</taxon>
        <taxon>Pleosporales</taxon>
        <taxon>Diademaceae</taxon>
        <taxon>Clathrospora</taxon>
    </lineage>
</organism>
<accession>A0A6A5S1I9</accession>
<dbReference type="PANTHER" id="PTHR38795:SF1">
    <property type="entry name" value="DUF6604 DOMAIN-CONTAINING PROTEIN"/>
    <property type="match status" value="1"/>
</dbReference>
<feature type="domain" description="DUF6604" evidence="1">
    <location>
        <begin position="13"/>
        <end position="187"/>
    </location>
</feature>
<name>A0A6A5S1I9_9PLEO</name>
<dbReference type="EMBL" id="ML976528">
    <property type="protein sequence ID" value="KAF1934511.1"/>
    <property type="molecule type" value="Genomic_DNA"/>
</dbReference>
<proteinExistence type="predicted"/>
<evidence type="ECO:0000313" key="3">
    <source>
        <dbReference type="Proteomes" id="UP000800038"/>
    </source>
</evidence>
<dbReference type="PANTHER" id="PTHR38795">
    <property type="entry name" value="DUF6604 DOMAIN-CONTAINING PROTEIN"/>
    <property type="match status" value="1"/>
</dbReference>
<sequence length="191" mass="21497">MPGLPKNILSTYQTYKNHTNFIAQWLATTARKHGYVSPKVKNTSKIGNIPQGRPTYTLASKEWTKLAEFIARLTDLPVDVPLKIATLLDTTISLRQSFSNDLSNVLNDSDAKQDSDATHGFFLGILKKVRDVLQPRLLKKYALVKKLSTPAEIINVFEHLELDTADCYTTKVENQNPKTKTQNPKTKTKNP</sequence>
<reference evidence="2" key="1">
    <citation type="journal article" date="2020" name="Stud. Mycol.">
        <title>101 Dothideomycetes genomes: a test case for predicting lifestyles and emergence of pathogens.</title>
        <authorList>
            <person name="Haridas S."/>
            <person name="Albert R."/>
            <person name="Binder M."/>
            <person name="Bloem J."/>
            <person name="Labutti K."/>
            <person name="Salamov A."/>
            <person name="Andreopoulos B."/>
            <person name="Baker S."/>
            <person name="Barry K."/>
            <person name="Bills G."/>
            <person name="Bluhm B."/>
            <person name="Cannon C."/>
            <person name="Castanera R."/>
            <person name="Culley D."/>
            <person name="Daum C."/>
            <person name="Ezra D."/>
            <person name="Gonzalez J."/>
            <person name="Henrissat B."/>
            <person name="Kuo A."/>
            <person name="Liang C."/>
            <person name="Lipzen A."/>
            <person name="Lutzoni F."/>
            <person name="Magnuson J."/>
            <person name="Mondo S."/>
            <person name="Nolan M."/>
            <person name="Ohm R."/>
            <person name="Pangilinan J."/>
            <person name="Park H.-J."/>
            <person name="Ramirez L."/>
            <person name="Alfaro M."/>
            <person name="Sun H."/>
            <person name="Tritt A."/>
            <person name="Yoshinaga Y."/>
            <person name="Zwiers L.-H."/>
            <person name="Turgeon B."/>
            <person name="Goodwin S."/>
            <person name="Spatafora J."/>
            <person name="Crous P."/>
            <person name="Grigoriev I."/>
        </authorList>
    </citation>
    <scope>NUCLEOTIDE SEQUENCE</scope>
    <source>
        <strain evidence="2">CBS 161.51</strain>
    </source>
</reference>
<dbReference type="Proteomes" id="UP000800038">
    <property type="component" value="Unassembled WGS sequence"/>
</dbReference>
<gene>
    <name evidence="2" type="ORF">EJ02DRAFT_492701</name>
</gene>
<evidence type="ECO:0000313" key="2">
    <source>
        <dbReference type="EMBL" id="KAF1934511.1"/>
    </source>
</evidence>
<evidence type="ECO:0000259" key="1">
    <source>
        <dbReference type="Pfam" id="PF20253"/>
    </source>
</evidence>
<dbReference type="AlphaFoldDB" id="A0A6A5S1I9"/>
<dbReference type="OrthoDB" id="5238236at2759"/>
<protein>
    <recommendedName>
        <fullName evidence="1">DUF6604 domain-containing protein</fullName>
    </recommendedName>
</protein>
<dbReference type="InterPro" id="IPR046539">
    <property type="entry name" value="DUF6604"/>
</dbReference>